<dbReference type="GO" id="GO:0016020">
    <property type="term" value="C:membrane"/>
    <property type="evidence" value="ECO:0007669"/>
    <property type="project" value="InterPro"/>
</dbReference>
<evidence type="ECO:0000256" key="6">
    <source>
        <dbReference type="ARBA" id="ARBA00022840"/>
    </source>
</evidence>
<keyword evidence="8" id="KW-0472">Membrane</keyword>
<dbReference type="SUPFAM" id="SSF90123">
    <property type="entry name" value="ABC transporter transmembrane region"/>
    <property type="match status" value="1"/>
</dbReference>
<dbReference type="Proteomes" id="UP000243579">
    <property type="component" value="Unassembled WGS sequence"/>
</dbReference>
<dbReference type="PANTHER" id="PTHR24223:SF443">
    <property type="entry name" value="MULTIDRUG-RESISTANCE LIKE PROTEIN 1, ISOFORM I"/>
    <property type="match status" value="1"/>
</dbReference>
<dbReference type="InterPro" id="IPR050173">
    <property type="entry name" value="ABC_transporter_C-like"/>
</dbReference>
<keyword evidence="5" id="KW-0547">Nucleotide-binding</keyword>
<evidence type="ECO:0000256" key="1">
    <source>
        <dbReference type="ARBA" id="ARBA00004127"/>
    </source>
</evidence>
<dbReference type="Gene3D" id="1.20.1560.10">
    <property type="entry name" value="ABC transporter type 1, transmembrane domain"/>
    <property type="match status" value="1"/>
</dbReference>
<comment type="subcellular location">
    <subcellularLocation>
        <location evidence="1">Endomembrane system</location>
        <topology evidence="1">Multi-pass membrane protein</topology>
    </subcellularLocation>
</comment>
<evidence type="ECO:0000313" key="11">
    <source>
        <dbReference type="EMBL" id="OQR89291.1"/>
    </source>
</evidence>
<evidence type="ECO:0000256" key="9">
    <source>
        <dbReference type="SAM" id="MobiDB-lite"/>
    </source>
</evidence>
<dbReference type="GO" id="GO:0005524">
    <property type="term" value="F:ATP binding"/>
    <property type="evidence" value="ECO:0007669"/>
    <property type="project" value="UniProtKB-KW"/>
</dbReference>
<organism evidence="11 12">
    <name type="scientific">Achlya hypogyna</name>
    <name type="common">Oomycete</name>
    <name type="synonym">Protoachlya hypogyna</name>
    <dbReference type="NCBI Taxonomy" id="1202772"/>
    <lineage>
        <taxon>Eukaryota</taxon>
        <taxon>Sar</taxon>
        <taxon>Stramenopiles</taxon>
        <taxon>Oomycota</taxon>
        <taxon>Saprolegniomycetes</taxon>
        <taxon>Saprolegniales</taxon>
        <taxon>Achlyaceae</taxon>
        <taxon>Achlya</taxon>
    </lineage>
</organism>
<proteinExistence type="predicted"/>
<keyword evidence="4" id="KW-0677">Repeat</keyword>
<dbReference type="OrthoDB" id="74853at2759"/>
<dbReference type="EMBL" id="JNBR01000864">
    <property type="protein sequence ID" value="OQR89291.1"/>
    <property type="molecule type" value="Genomic_DNA"/>
</dbReference>
<keyword evidence="3" id="KW-0812">Transmembrane</keyword>
<evidence type="ECO:0000256" key="2">
    <source>
        <dbReference type="ARBA" id="ARBA00022448"/>
    </source>
</evidence>
<dbReference type="AlphaFoldDB" id="A0A1V9YUD6"/>
<dbReference type="InterPro" id="IPR011527">
    <property type="entry name" value="ABC1_TM_dom"/>
</dbReference>
<gene>
    <name evidence="11" type="ORF">ACHHYP_06366</name>
</gene>
<dbReference type="STRING" id="1202772.A0A1V9YUD6"/>
<dbReference type="Pfam" id="PF00664">
    <property type="entry name" value="ABC_membrane"/>
    <property type="match status" value="1"/>
</dbReference>
<evidence type="ECO:0000256" key="8">
    <source>
        <dbReference type="ARBA" id="ARBA00023136"/>
    </source>
</evidence>
<dbReference type="PROSITE" id="PS50929">
    <property type="entry name" value="ABC_TM1F"/>
    <property type="match status" value="1"/>
</dbReference>
<feature type="region of interest" description="Disordered" evidence="9">
    <location>
        <begin position="1"/>
        <end position="21"/>
    </location>
</feature>
<sequence>MDCESAPLLPPKGPPLAKTSPEEYRGCGATFFFSWLSPIMELGASRPLDFDDLYVLNQRNRANTISLRFDHFWTLQLRSPQPSLPWALGGAFGSRFMIAGLLRFVRATLEFVAPFVLKRMIAFVRTPDAPVTEGWLLAAAIFASGLLQSFCFRQFAFIINETSMQIRSAVISKVHAKTLRLSTKALQERSTGEIANLVSIDAARLHRVVTDLHSLWMVPYLLVVA</sequence>
<name>A0A1V9YUD6_ACHHY</name>
<comment type="caution">
    <text evidence="11">The sequence shown here is derived from an EMBL/GenBank/DDBJ whole genome shotgun (WGS) entry which is preliminary data.</text>
</comment>
<evidence type="ECO:0000256" key="5">
    <source>
        <dbReference type="ARBA" id="ARBA00022741"/>
    </source>
</evidence>
<evidence type="ECO:0000256" key="4">
    <source>
        <dbReference type="ARBA" id="ARBA00022737"/>
    </source>
</evidence>
<dbReference type="GO" id="GO:0140359">
    <property type="term" value="F:ABC-type transporter activity"/>
    <property type="evidence" value="ECO:0007669"/>
    <property type="project" value="InterPro"/>
</dbReference>
<evidence type="ECO:0000256" key="7">
    <source>
        <dbReference type="ARBA" id="ARBA00022989"/>
    </source>
</evidence>
<dbReference type="PANTHER" id="PTHR24223">
    <property type="entry name" value="ATP-BINDING CASSETTE SUB-FAMILY C"/>
    <property type="match status" value="1"/>
</dbReference>
<feature type="non-terminal residue" evidence="11">
    <location>
        <position position="225"/>
    </location>
</feature>
<keyword evidence="12" id="KW-1185">Reference proteome</keyword>
<evidence type="ECO:0000256" key="3">
    <source>
        <dbReference type="ARBA" id="ARBA00022692"/>
    </source>
</evidence>
<keyword evidence="6 11" id="KW-0067">ATP-binding</keyword>
<evidence type="ECO:0000259" key="10">
    <source>
        <dbReference type="PROSITE" id="PS50929"/>
    </source>
</evidence>
<feature type="domain" description="ABC transmembrane type-1" evidence="10">
    <location>
        <begin position="98"/>
        <end position="225"/>
    </location>
</feature>
<keyword evidence="7" id="KW-1133">Transmembrane helix</keyword>
<evidence type="ECO:0000313" key="12">
    <source>
        <dbReference type="Proteomes" id="UP000243579"/>
    </source>
</evidence>
<dbReference type="GO" id="GO:0012505">
    <property type="term" value="C:endomembrane system"/>
    <property type="evidence" value="ECO:0007669"/>
    <property type="project" value="UniProtKB-SubCell"/>
</dbReference>
<accession>A0A1V9YUD6</accession>
<protein>
    <submittedName>
        <fullName evidence="11">ATP-binding Cassette (ABC) Superfamily</fullName>
    </submittedName>
</protein>
<dbReference type="InterPro" id="IPR036640">
    <property type="entry name" value="ABC1_TM_sf"/>
</dbReference>
<keyword evidence="2" id="KW-0813">Transport</keyword>
<reference evidence="11 12" key="1">
    <citation type="journal article" date="2014" name="Genome Biol. Evol.">
        <title>The secreted proteins of Achlya hypogyna and Thraustotheca clavata identify the ancestral oomycete secretome and reveal gene acquisitions by horizontal gene transfer.</title>
        <authorList>
            <person name="Misner I."/>
            <person name="Blouin N."/>
            <person name="Leonard G."/>
            <person name="Richards T.A."/>
            <person name="Lane C.E."/>
        </authorList>
    </citation>
    <scope>NUCLEOTIDE SEQUENCE [LARGE SCALE GENOMIC DNA]</scope>
    <source>
        <strain evidence="11 12">ATCC 48635</strain>
    </source>
</reference>